<evidence type="ECO:0000256" key="4">
    <source>
        <dbReference type="ARBA" id="ARBA00012350"/>
    </source>
</evidence>
<keyword evidence="7 12" id="KW-0472">Membrane</keyword>
<dbReference type="GO" id="GO:0009272">
    <property type="term" value="P:fungal-type cell wall biogenesis"/>
    <property type="evidence" value="ECO:0007669"/>
    <property type="project" value="TreeGrafter"/>
</dbReference>
<dbReference type="InterPro" id="IPR008928">
    <property type="entry name" value="6-hairpin_glycosidase_sf"/>
</dbReference>
<evidence type="ECO:0000256" key="11">
    <source>
        <dbReference type="SAM" id="MobiDB-lite"/>
    </source>
</evidence>
<gene>
    <name evidence="14" type="ORF">PSALAMII_LOCUS7436</name>
</gene>
<evidence type="ECO:0000313" key="15">
    <source>
        <dbReference type="Proteomes" id="UP001152592"/>
    </source>
</evidence>
<feature type="compositionally biased region" description="Low complexity" evidence="11">
    <location>
        <begin position="424"/>
        <end position="435"/>
    </location>
</feature>
<evidence type="ECO:0000256" key="10">
    <source>
        <dbReference type="PIRNR" id="PIRNR016302"/>
    </source>
</evidence>
<evidence type="ECO:0000256" key="13">
    <source>
        <dbReference type="SAM" id="SignalP"/>
    </source>
</evidence>
<dbReference type="Pfam" id="PF03663">
    <property type="entry name" value="Glyco_hydro_76"/>
    <property type="match status" value="2"/>
</dbReference>
<keyword evidence="8" id="KW-0325">Glycoprotein</keyword>
<dbReference type="PANTHER" id="PTHR12145">
    <property type="entry name" value="MANNAN ENDO-1,6-ALPHA-MANNOSIDASE DCW1"/>
    <property type="match status" value="1"/>
</dbReference>
<comment type="catalytic activity">
    <reaction evidence="1 10">
        <text>Random hydrolysis of (1-&gt;6)-alpha-D-mannosidic linkages in unbranched (1-&gt;6)-mannans.</text>
        <dbReference type="EC" id="3.2.1.101"/>
    </reaction>
</comment>
<accession>A0A9W4JLK3</accession>
<feature type="transmembrane region" description="Helical" evidence="12">
    <location>
        <begin position="461"/>
        <end position="483"/>
    </location>
</feature>
<protein>
    <recommendedName>
        <fullName evidence="4 10">Mannan endo-1,6-alpha-mannosidase</fullName>
        <ecNumber evidence="4 10">3.2.1.101</ecNumber>
    </recommendedName>
</protein>
<evidence type="ECO:0000313" key="14">
    <source>
        <dbReference type="EMBL" id="CAG8398666.1"/>
    </source>
</evidence>
<dbReference type="GO" id="GO:0008496">
    <property type="term" value="F:mannan endo-1,6-alpha-mannosidase activity"/>
    <property type="evidence" value="ECO:0007669"/>
    <property type="project" value="UniProtKB-UniRule"/>
</dbReference>
<dbReference type="EC" id="3.2.1.101" evidence="4 10"/>
<name>A0A9W4JLK3_9EURO</name>
<dbReference type="InterPro" id="IPR005198">
    <property type="entry name" value="Glyco_hydro_76"/>
</dbReference>
<reference evidence="14" key="1">
    <citation type="submission" date="2021-07" db="EMBL/GenBank/DDBJ databases">
        <authorList>
            <person name="Branca A.L. A."/>
        </authorList>
    </citation>
    <scope>NUCLEOTIDE SEQUENCE</scope>
</reference>
<dbReference type="InterPro" id="IPR014480">
    <property type="entry name" value="Mannan-1_6-alpha_mannosidase"/>
</dbReference>
<organism evidence="14 15">
    <name type="scientific">Penicillium salamii</name>
    <dbReference type="NCBI Taxonomy" id="1612424"/>
    <lineage>
        <taxon>Eukaryota</taxon>
        <taxon>Fungi</taxon>
        <taxon>Dikarya</taxon>
        <taxon>Ascomycota</taxon>
        <taxon>Pezizomycotina</taxon>
        <taxon>Eurotiomycetes</taxon>
        <taxon>Eurotiomycetidae</taxon>
        <taxon>Eurotiales</taxon>
        <taxon>Aspergillaceae</taxon>
        <taxon>Penicillium</taxon>
    </lineage>
</organism>
<keyword evidence="12" id="KW-1133">Transmembrane helix</keyword>
<dbReference type="PIRSF" id="PIRSF016302">
    <property type="entry name" value="Man_a_manosd"/>
    <property type="match status" value="1"/>
</dbReference>
<keyword evidence="12" id="KW-0812">Transmembrane</keyword>
<comment type="caution">
    <text evidence="14">The sequence shown here is derived from an EMBL/GenBank/DDBJ whole genome shotgun (WGS) entry which is preliminary data.</text>
</comment>
<evidence type="ECO:0000256" key="1">
    <source>
        <dbReference type="ARBA" id="ARBA00001452"/>
    </source>
</evidence>
<evidence type="ECO:0000256" key="6">
    <source>
        <dbReference type="ARBA" id="ARBA00022801"/>
    </source>
</evidence>
<sequence>MIYPGQSWGVLIILSTLGAKLTQASINLDLDDDDSIKAAAKIAASGMMDYYTGDQPGDVPGNIPDPYYWWEAGAMFGAMVEYWYYTGDDHWNNMTTQALLHQVGDDNNFMPQNQTLSLGNDDQIFWAFAAMAAAELGYPDPPKDQPQWLSLAENVFNSQATRWDTATCGGGLHWQVFEYNGGYSYKNTISNGGFFDVAARLARYTGNDTFAEWADKVWDWTNDMGFIDDKWHVHDGADSKDNCTEVNTLQHAYLPAVYLHGAANMYNIVSARQGCATSDNIRVLKSSGILITYVRQTNGSDIWKERIEGLISGLDTFFPDNTDVMSQPCERGKCDLNSRSFKAYLARFMGATIPLAPFTQGRLQSKIRGSSAAAAEQCNGPKNACGLVWTDGTNYKSSTGIGEQMAALEIFKANLVHTVKAPVTENTGGTSKGNSGSSGEGNGSTVDRDIRTRAITTGDKAGAGIVAALAVLMPVGAGVFIIVNS</sequence>
<dbReference type="FunFam" id="1.50.10.20:FF:000006">
    <property type="entry name" value="Mannan endo-1,6-alpha-mannosidase"/>
    <property type="match status" value="1"/>
</dbReference>
<dbReference type="EMBL" id="CAJVPD010000251">
    <property type="protein sequence ID" value="CAG8398666.1"/>
    <property type="molecule type" value="Genomic_DNA"/>
</dbReference>
<feature type="chain" id="PRO_5040953686" description="Mannan endo-1,6-alpha-mannosidase" evidence="13">
    <location>
        <begin position="25"/>
        <end position="485"/>
    </location>
</feature>
<feature type="region of interest" description="Disordered" evidence="11">
    <location>
        <begin position="422"/>
        <end position="448"/>
    </location>
</feature>
<dbReference type="Gene3D" id="1.50.10.20">
    <property type="match status" value="1"/>
</dbReference>
<evidence type="ECO:0000256" key="3">
    <source>
        <dbReference type="ARBA" id="ARBA00009699"/>
    </source>
</evidence>
<comment type="similarity">
    <text evidence="3 10">Belongs to the glycosyl hydrolase 76 family.</text>
</comment>
<keyword evidence="9 10" id="KW-0326">Glycosidase</keyword>
<dbReference type="SUPFAM" id="SSF48208">
    <property type="entry name" value="Six-hairpin glycosidases"/>
    <property type="match status" value="1"/>
</dbReference>
<keyword evidence="6 10" id="KW-0378">Hydrolase</keyword>
<keyword evidence="5 13" id="KW-0732">Signal</keyword>
<comment type="subcellular location">
    <subcellularLocation>
        <location evidence="2">Endomembrane system</location>
    </subcellularLocation>
</comment>
<evidence type="ECO:0000256" key="8">
    <source>
        <dbReference type="ARBA" id="ARBA00023180"/>
    </source>
</evidence>
<dbReference type="PANTHER" id="PTHR12145:SF36">
    <property type="entry name" value="MANNAN ENDO-1,6-ALPHA-MANNOSIDASE DCW1"/>
    <property type="match status" value="1"/>
</dbReference>
<evidence type="ECO:0000256" key="12">
    <source>
        <dbReference type="SAM" id="Phobius"/>
    </source>
</evidence>
<evidence type="ECO:0000256" key="9">
    <source>
        <dbReference type="ARBA" id="ARBA00023295"/>
    </source>
</evidence>
<evidence type="ECO:0000256" key="5">
    <source>
        <dbReference type="ARBA" id="ARBA00022729"/>
    </source>
</evidence>
<evidence type="ECO:0000256" key="2">
    <source>
        <dbReference type="ARBA" id="ARBA00004308"/>
    </source>
</evidence>
<dbReference type="OrthoDB" id="2189463at2759"/>
<dbReference type="AlphaFoldDB" id="A0A9W4JLK3"/>
<dbReference type="GO" id="GO:0016052">
    <property type="term" value="P:carbohydrate catabolic process"/>
    <property type="evidence" value="ECO:0007669"/>
    <property type="project" value="InterPro"/>
</dbReference>
<evidence type="ECO:0000256" key="7">
    <source>
        <dbReference type="ARBA" id="ARBA00023136"/>
    </source>
</evidence>
<dbReference type="Proteomes" id="UP001152592">
    <property type="component" value="Unassembled WGS sequence"/>
</dbReference>
<feature type="signal peptide" evidence="13">
    <location>
        <begin position="1"/>
        <end position="24"/>
    </location>
</feature>
<proteinExistence type="inferred from homology"/>
<dbReference type="GO" id="GO:0012505">
    <property type="term" value="C:endomembrane system"/>
    <property type="evidence" value="ECO:0007669"/>
    <property type="project" value="UniProtKB-SubCell"/>
</dbReference>